<dbReference type="KEGG" id="pars:DRW48_14725"/>
<keyword evidence="1" id="KW-0472">Membrane</keyword>
<accession>A0A344PN10</accession>
<keyword evidence="1" id="KW-1133">Transmembrane helix</keyword>
<dbReference type="Pfam" id="PF09604">
    <property type="entry name" value="Potass_KdpF"/>
    <property type="match status" value="1"/>
</dbReference>
<evidence type="ECO:0000313" key="2">
    <source>
        <dbReference type="EMBL" id="AXC50765.1"/>
    </source>
</evidence>
<dbReference type="EMBL" id="CP030918">
    <property type="protein sequence ID" value="AXC50765.1"/>
    <property type="molecule type" value="Genomic_DNA"/>
</dbReference>
<name>A0A344PN10_9RHOB</name>
<evidence type="ECO:0000256" key="1">
    <source>
        <dbReference type="SAM" id="Phobius"/>
    </source>
</evidence>
<dbReference type="InterPro" id="IPR011726">
    <property type="entry name" value="KdpF"/>
</dbReference>
<dbReference type="AlphaFoldDB" id="A0A344PN10"/>
<keyword evidence="3" id="KW-1185">Reference proteome</keyword>
<reference evidence="3" key="1">
    <citation type="submission" date="2018-07" db="EMBL/GenBank/DDBJ databases">
        <title>Genome sequencing of Paracoccus sp. SC2-6.</title>
        <authorList>
            <person name="Heo J."/>
            <person name="Kim S.-J."/>
            <person name="Kwon S.-W."/>
        </authorList>
    </citation>
    <scope>NUCLEOTIDE SEQUENCE [LARGE SCALE GENOMIC DNA]</scope>
    <source>
        <strain evidence="3">SC2-6</strain>
    </source>
</reference>
<organism evidence="2 3">
    <name type="scientific">Paracoccus suum</name>
    <dbReference type="NCBI Taxonomy" id="2259340"/>
    <lineage>
        <taxon>Bacteria</taxon>
        <taxon>Pseudomonadati</taxon>
        <taxon>Pseudomonadota</taxon>
        <taxon>Alphaproteobacteria</taxon>
        <taxon>Rhodobacterales</taxon>
        <taxon>Paracoccaceae</taxon>
        <taxon>Paracoccus</taxon>
    </lineage>
</organism>
<protein>
    <submittedName>
        <fullName evidence="2">Potassium-transporting ATPase subunit F</fullName>
    </submittedName>
</protein>
<evidence type="ECO:0000313" key="3">
    <source>
        <dbReference type="Proteomes" id="UP000252023"/>
    </source>
</evidence>
<dbReference type="GO" id="GO:0008556">
    <property type="term" value="F:P-type potassium transmembrane transporter activity"/>
    <property type="evidence" value="ECO:0007669"/>
    <property type="project" value="InterPro"/>
</dbReference>
<dbReference type="GO" id="GO:0005886">
    <property type="term" value="C:plasma membrane"/>
    <property type="evidence" value="ECO:0007669"/>
    <property type="project" value="InterPro"/>
</dbReference>
<dbReference type="RefSeq" id="WP_114077082.1">
    <property type="nucleotide sequence ID" value="NZ_CP030918.1"/>
</dbReference>
<dbReference type="Proteomes" id="UP000252023">
    <property type="component" value="Chromosome"/>
</dbReference>
<feature type="transmembrane region" description="Helical" evidence="1">
    <location>
        <begin position="6"/>
        <end position="25"/>
    </location>
</feature>
<gene>
    <name evidence="2" type="ORF">DRW48_14725</name>
</gene>
<proteinExistence type="predicted"/>
<sequence length="29" mass="3184">MSFDLILGGGLALVLLVYLLMALFAPERF</sequence>
<keyword evidence="1" id="KW-0812">Transmembrane</keyword>